<dbReference type="SUPFAM" id="SSF56219">
    <property type="entry name" value="DNase I-like"/>
    <property type="match status" value="1"/>
</dbReference>
<dbReference type="AlphaFoldDB" id="A0A7J6SLA5"/>
<dbReference type="EMBL" id="JABANO010037566">
    <property type="protein sequence ID" value="KAF4699961.1"/>
    <property type="molecule type" value="Genomic_DNA"/>
</dbReference>
<dbReference type="InterPro" id="IPR036691">
    <property type="entry name" value="Endo/exonu/phosph_ase_sf"/>
</dbReference>
<feature type="region of interest" description="Disordered" evidence="1">
    <location>
        <begin position="187"/>
        <end position="208"/>
    </location>
</feature>
<dbReference type="Pfam" id="PF14529">
    <property type="entry name" value="Exo_endo_phos_2"/>
    <property type="match status" value="1"/>
</dbReference>
<gene>
    <name evidence="4" type="ORF">FOZ62_017410</name>
    <name evidence="3" type="ORF">FOZ63_019017</name>
</gene>
<evidence type="ECO:0000313" key="5">
    <source>
        <dbReference type="Proteomes" id="UP000553632"/>
    </source>
</evidence>
<evidence type="ECO:0000259" key="2">
    <source>
        <dbReference type="Pfam" id="PF14529"/>
    </source>
</evidence>
<reference evidence="5 6" key="1">
    <citation type="submission" date="2020-04" db="EMBL/GenBank/DDBJ databases">
        <title>Perkinsus olseni comparative genomics.</title>
        <authorList>
            <person name="Bogema D.R."/>
        </authorList>
    </citation>
    <scope>NUCLEOTIDE SEQUENCE [LARGE SCALE GENOMIC DNA]</scope>
    <source>
        <strain evidence="4">ATCC PRA-205</strain>
        <strain evidence="3 5">ATCC PRA-207</strain>
    </source>
</reference>
<name>A0A7J6SLA5_PEROL</name>
<feature type="non-terminal residue" evidence="4">
    <location>
        <position position="1"/>
    </location>
</feature>
<evidence type="ECO:0000256" key="1">
    <source>
        <dbReference type="SAM" id="MobiDB-lite"/>
    </source>
</evidence>
<protein>
    <recommendedName>
        <fullName evidence="2">Endonuclease/exonuclease/phosphatase domain-containing protein</fullName>
    </recommendedName>
</protein>
<dbReference type="EMBL" id="JABANM010013808">
    <property type="protein sequence ID" value="KAF4733739.1"/>
    <property type="molecule type" value="Genomic_DNA"/>
</dbReference>
<feature type="domain" description="Endonuclease/exonuclease/phosphatase" evidence="2">
    <location>
        <begin position="3"/>
        <end position="120"/>
    </location>
</feature>
<comment type="caution">
    <text evidence="4">The sequence shown here is derived from an EMBL/GenBank/DDBJ whole genome shotgun (WGS) entry which is preliminary data.</text>
</comment>
<evidence type="ECO:0000313" key="6">
    <source>
        <dbReference type="Proteomes" id="UP000574390"/>
    </source>
</evidence>
<accession>A0A7J6SLA5</accession>
<dbReference type="Gene3D" id="3.60.10.10">
    <property type="entry name" value="Endonuclease/exonuclease/phosphatase"/>
    <property type="match status" value="1"/>
</dbReference>
<organism evidence="4 6">
    <name type="scientific">Perkinsus olseni</name>
    <name type="common">Perkinsus atlanticus</name>
    <dbReference type="NCBI Taxonomy" id="32597"/>
    <lineage>
        <taxon>Eukaryota</taxon>
        <taxon>Sar</taxon>
        <taxon>Alveolata</taxon>
        <taxon>Perkinsozoa</taxon>
        <taxon>Perkinsea</taxon>
        <taxon>Perkinsida</taxon>
        <taxon>Perkinsidae</taxon>
        <taxon>Perkinsus</taxon>
    </lineage>
</organism>
<feature type="non-terminal residue" evidence="4">
    <location>
        <position position="221"/>
    </location>
</feature>
<dbReference type="GO" id="GO:0003824">
    <property type="term" value="F:catalytic activity"/>
    <property type="evidence" value="ECO:0007669"/>
    <property type="project" value="InterPro"/>
</dbReference>
<dbReference type="InterPro" id="IPR005135">
    <property type="entry name" value="Endo/exonuclease/phosphatase"/>
</dbReference>
<evidence type="ECO:0000313" key="3">
    <source>
        <dbReference type="EMBL" id="KAF4699961.1"/>
    </source>
</evidence>
<dbReference type="Proteomes" id="UP000553632">
    <property type="component" value="Unassembled WGS sequence"/>
</dbReference>
<proteinExistence type="predicted"/>
<sequence length="221" mass="25074">LEVCSIYISSEVSPAVMLDRINATSRAYIAGDVNSYSNLWHSTSGTGGSHLWRRGEEVEDWCIREMLTCVNENRGQPTFSNSRWSSYIDAVFAGDAVAGDCTKGARTAEEWAIPSDHTPLVWEVKARGTREPGAPNLVERPRRAANTCWERFDEVIGRYRARGPISSPEQLERRAERLQKWLRKAVVASTSSKPRKGPSTNRKDWFNDRTALLKRNYQRAR</sequence>
<dbReference type="Proteomes" id="UP000574390">
    <property type="component" value="Unassembled WGS sequence"/>
</dbReference>
<keyword evidence="5" id="KW-1185">Reference proteome</keyword>
<evidence type="ECO:0000313" key="4">
    <source>
        <dbReference type="EMBL" id="KAF4733739.1"/>
    </source>
</evidence>